<name>A0A4C1ULK5_EUMVA</name>
<reference evidence="1 2" key="1">
    <citation type="journal article" date="2019" name="Commun. Biol.">
        <title>The bagworm genome reveals a unique fibroin gene that provides high tensile strength.</title>
        <authorList>
            <person name="Kono N."/>
            <person name="Nakamura H."/>
            <person name="Ohtoshi R."/>
            <person name="Tomita M."/>
            <person name="Numata K."/>
            <person name="Arakawa K."/>
        </authorList>
    </citation>
    <scope>NUCLEOTIDE SEQUENCE [LARGE SCALE GENOMIC DNA]</scope>
</reference>
<proteinExistence type="predicted"/>
<gene>
    <name evidence="1" type="ORF">EVAR_18776_1</name>
</gene>
<dbReference type="GO" id="GO:0003676">
    <property type="term" value="F:nucleic acid binding"/>
    <property type="evidence" value="ECO:0007669"/>
    <property type="project" value="InterPro"/>
</dbReference>
<dbReference type="InterPro" id="IPR012337">
    <property type="entry name" value="RNaseH-like_sf"/>
</dbReference>
<dbReference type="PANTHER" id="PTHR47331:SF1">
    <property type="entry name" value="GAG-LIKE PROTEIN"/>
    <property type="match status" value="1"/>
</dbReference>
<dbReference type="PANTHER" id="PTHR47331">
    <property type="entry name" value="PHD-TYPE DOMAIN-CONTAINING PROTEIN"/>
    <property type="match status" value="1"/>
</dbReference>
<dbReference type="SUPFAM" id="SSF53098">
    <property type="entry name" value="Ribonuclease H-like"/>
    <property type="match status" value="1"/>
</dbReference>
<organism evidence="1 2">
    <name type="scientific">Eumeta variegata</name>
    <name type="common">Bagworm moth</name>
    <name type="synonym">Eumeta japonica</name>
    <dbReference type="NCBI Taxonomy" id="151549"/>
    <lineage>
        <taxon>Eukaryota</taxon>
        <taxon>Metazoa</taxon>
        <taxon>Ecdysozoa</taxon>
        <taxon>Arthropoda</taxon>
        <taxon>Hexapoda</taxon>
        <taxon>Insecta</taxon>
        <taxon>Pterygota</taxon>
        <taxon>Neoptera</taxon>
        <taxon>Endopterygota</taxon>
        <taxon>Lepidoptera</taxon>
        <taxon>Glossata</taxon>
        <taxon>Ditrysia</taxon>
        <taxon>Tineoidea</taxon>
        <taxon>Psychidae</taxon>
        <taxon>Oiketicinae</taxon>
        <taxon>Eumeta</taxon>
    </lineage>
</organism>
<dbReference type="AlphaFoldDB" id="A0A4C1ULK5"/>
<accession>A0A4C1ULK5</accession>
<dbReference type="Proteomes" id="UP000299102">
    <property type="component" value="Unassembled WGS sequence"/>
</dbReference>
<dbReference type="STRING" id="151549.A0A4C1ULK5"/>
<protein>
    <recommendedName>
        <fullName evidence="3">Integrase catalytic domain-containing protein</fullName>
    </recommendedName>
</protein>
<sequence>MFLQMKIRKEDRDNLRFLWQNKVNENPQEYRMTSLIFGAALSLCTEIYLKNRNASEFKLEYRETYKAIRLDHYVDDFLKSFDSIEEGVDYFEPMIMTISHRYEKRYGSLFTCLTTRAVHIELAESLSSDSIILALRRFIARRGTSRVIYSDNGTNFVSANKELMNIREIHENVKKEADIRTIYWKFVPPGIPNMDGAWKRLVRSEKNHVGHYVDRKRSPHEEEEVLHSLMLEAEHTVNSRPLTEVDIEPRPRVSRVTPFLIGRSCGVAATGHFDDNKTYPGPNTKSVWWTSRRLAAFCGVPLRKSSYWCHQKWRLLRVLSSSTPTATYEDRALKKNLIIETLSIILPTHCQKSVLRSDCTRNPRASLRDEVLTFDSFQLLRTRADAVKPKGGANISTLRTSRRRVYLRPRSHYEAVCISNDYLVCIRKVPREKCCRSTAVGGKT</sequence>
<dbReference type="InterPro" id="IPR036397">
    <property type="entry name" value="RNaseH_sf"/>
</dbReference>
<comment type="caution">
    <text evidence="1">The sequence shown here is derived from an EMBL/GenBank/DDBJ whole genome shotgun (WGS) entry which is preliminary data.</text>
</comment>
<evidence type="ECO:0000313" key="1">
    <source>
        <dbReference type="EMBL" id="GBP27305.1"/>
    </source>
</evidence>
<dbReference type="OrthoDB" id="10049357at2759"/>
<dbReference type="EMBL" id="BGZK01000192">
    <property type="protein sequence ID" value="GBP27305.1"/>
    <property type="molecule type" value="Genomic_DNA"/>
</dbReference>
<evidence type="ECO:0008006" key="3">
    <source>
        <dbReference type="Google" id="ProtNLM"/>
    </source>
</evidence>
<dbReference type="Gene3D" id="3.30.420.10">
    <property type="entry name" value="Ribonuclease H-like superfamily/Ribonuclease H"/>
    <property type="match status" value="1"/>
</dbReference>
<keyword evidence="2" id="KW-1185">Reference proteome</keyword>
<evidence type="ECO:0000313" key="2">
    <source>
        <dbReference type="Proteomes" id="UP000299102"/>
    </source>
</evidence>